<dbReference type="Pfam" id="PF12860">
    <property type="entry name" value="PAS_7"/>
    <property type="match status" value="1"/>
</dbReference>
<comment type="caution">
    <text evidence="3">The sequence shown here is derived from an EMBL/GenBank/DDBJ whole genome shotgun (WGS) entry which is preliminary data.</text>
</comment>
<dbReference type="SMART" id="SM00267">
    <property type="entry name" value="GGDEF"/>
    <property type="match status" value="1"/>
</dbReference>
<evidence type="ECO:0000259" key="1">
    <source>
        <dbReference type="PROSITE" id="PS50883"/>
    </source>
</evidence>
<evidence type="ECO:0000313" key="3">
    <source>
        <dbReference type="EMBL" id="TLU72906.1"/>
    </source>
</evidence>
<dbReference type="Pfam" id="PF00563">
    <property type="entry name" value="EAL"/>
    <property type="match status" value="1"/>
</dbReference>
<dbReference type="PANTHER" id="PTHR44757:SF2">
    <property type="entry name" value="BIOFILM ARCHITECTURE MAINTENANCE PROTEIN MBAA"/>
    <property type="match status" value="1"/>
</dbReference>
<dbReference type="InterPro" id="IPR001633">
    <property type="entry name" value="EAL_dom"/>
</dbReference>
<dbReference type="SMART" id="SM00052">
    <property type="entry name" value="EAL"/>
    <property type="match status" value="1"/>
</dbReference>
<protein>
    <submittedName>
        <fullName evidence="3">EAL domain-containing protein</fullName>
    </submittedName>
</protein>
<gene>
    <name evidence="3" type="ORF">FE263_05450</name>
</gene>
<reference evidence="3 4" key="1">
    <citation type="submission" date="2019-05" db="EMBL/GenBank/DDBJ databases">
        <authorList>
            <person name="Pankratov T."/>
            <person name="Grouzdev D."/>
        </authorList>
    </citation>
    <scope>NUCLEOTIDE SEQUENCE [LARGE SCALE GENOMIC DNA]</scope>
    <source>
        <strain evidence="3 4">KEBCLARHB70R</strain>
    </source>
</reference>
<dbReference type="Proteomes" id="UP000305654">
    <property type="component" value="Unassembled WGS sequence"/>
</dbReference>
<name>A0A5R9JBZ4_9PROT</name>
<dbReference type="Gene3D" id="3.20.20.450">
    <property type="entry name" value="EAL domain"/>
    <property type="match status" value="1"/>
</dbReference>
<feature type="domain" description="EAL" evidence="1">
    <location>
        <begin position="361"/>
        <end position="610"/>
    </location>
</feature>
<dbReference type="InterPro" id="IPR043128">
    <property type="entry name" value="Rev_trsase/Diguanyl_cyclase"/>
</dbReference>
<dbReference type="CDD" id="cd01949">
    <property type="entry name" value="GGDEF"/>
    <property type="match status" value="1"/>
</dbReference>
<accession>A0A5R9JBZ4</accession>
<evidence type="ECO:0000259" key="2">
    <source>
        <dbReference type="PROSITE" id="PS50887"/>
    </source>
</evidence>
<feature type="domain" description="GGDEF" evidence="2">
    <location>
        <begin position="217"/>
        <end position="352"/>
    </location>
</feature>
<dbReference type="InterPro" id="IPR029787">
    <property type="entry name" value="Nucleotide_cyclase"/>
</dbReference>
<keyword evidence="4" id="KW-1185">Reference proteome</keyword>
<dbReference type="InterPro" id="IPR035919">
    <property type="entry name" value="EAL_sf"/>
</dbReference>
<dbReference type="OrthoDB" id="9793210at2"/>
<dbReference type="SUPFAM" id="SSF141868">
    <property type="entry name" value="EAL domain-like"/>
    <property type="match status" value="1"/>
</dbReference>
<evidence type="ECO:0000313" key="4">
    <source>
        <dbReference type="Proteomes" id="UP000305654"/>
    </source>
</evidence>
<dbReference type="SUPFAM" id="SSF55785">
    <property type="entry name" value="PYP-like sensor domain (PAS domain)"/>
    <property type="match status" value="1"/>
</dbReference>
<dbReference type="CDD" id="cd01948">
    <property type="entry name" value="EAL"/>
    <property type="match status" value="1"/>
</dbReference>
<dbReference type="PROSITE" id="PS50883">
    <property type="entry name" value="EAL"/>
    <property type="match status" value="1"/>
</dbReference>
<proteinExistence type="predicted"/>
<organism evidence="3 4">
    <name type="scientific">Lichenicoccus roseus</name>
    <dbReference type="NCBI Taxonomy" id="2683649"/>
    <lineage>
        <taxon>Bacteria</taxon>
        <taxon>Pseudomonadati</taxon>
        <taxon>Pseudomonadota</taxon>
        <taxon>Alphaproteobacteria</taxon>
        <taxon>Acetobacterales</taxon>
        <taxon>Acetobacteraceae</taxon>
        <taxon>Lichenicoccus</taxon>
    </lineage>
</organism>
<dbReference type="PANTHER" id="PTHR44757">
    <property type="entry name" value="DIGUANYLATE CYCLASE DGCP"/>
    <property type="match status" value="1"/>
</dbReference>
<dbReference type="EMBL" id="VCDI01000002">
    <property type="protein sequence ID" value="TLU72906.1"/>
    <property type="molecule type" value="Genomic_DNA"/>
</dbReference>
<dbReference type="Gene3D" id="3.30.70.270">
    <property type="match status" value="1"/>
</dbReference>
<dbReference type="InterPro" id="IPR000160">
    <property type="entry name" value="GGDEF_dom"/>
</dbReference>
<dbReference type="Pfam" id="PF00990">
    <property type="entry name" value="GGDEF"/>
    <property type="match status" value="1"/>
</dbReference>
<dbReference type="InterPro" id="IPR052155">
    <property type="entry name" value="Biofilm_reg_signaling"/>
</dbReference>
<sequence length="616" mass="66778">MASMMRSGTAIRPGGAGVRVGMRSVGSIEGCDQAPSAEGDLRDLALDHVRFGLCVFDSRGKLVMYNRAFESLYNLDDGGLYVGMSVIELIELRCAAGTGPNMAAADYARMREEAGLAGQAYDAEVTLRNGRVHVIHNEPTPGGGWVATVEDVTERCLAEARVRHMAHHDALTGLANRSLFTERLEHALVALRSPRSHEPDDWTPEADGPEAAAIEDPLLAVMFLDLDDFKIANDTLGHAGGDEILRQVTRRIAHCLRGRDTVARLGGDEFAILLEDLHSPEQASDVARRVIDAVSEPILLDARVSRIGVSVGITICSRLDADAEPALLLRQADVALYQAKSEGQSTYRFFQDGMHAALARHHEAERQLRRALANGDLELHFQPIVTLDRRRIIGAEALLRWRHPEHGMMPTAEFVALAETSGLIGELGAWALRTGCAQAARWPDVRLAVNLSPVQVRQPGLVEQVTEVLAATGLPPHRLELEITEGLLLHDSLATLATLSGLRALGIGVVLDDFGTGYSSMSYLRRFPFSKIKVDRSFVANMSSDVGATAIVEAVATLGQRLEMRVCAEGIETEAQAKLLSAMGCQEGQGYLFARPCPADAFEALLSFDRGSHTSH</sequence>
<dbReference type="AlphaFoldDB" id="A0A5R9JBZ4"/>
<dbReference type="Gene3D" id="3.30.450.20">
    <property type="entry name" value="PAS domain"/>
    <property type="match status" value="1"/>
</dbReference>
<dbReference type="SUPFAM" id="SSF55073">
    <property type="entry name" value="Nucleotide cyclase"/>
    <property type="match status" value="1"/>
</dbReference>
<dbReference type="NCBIfam" id="TIGR00254">
    <property type="entry name" value="GGDEF"/>
    <property type="match status" value="1"/>
</dbReference>
<dbReference type="InterPro" id="IPR035965">
    <property type="entry name" value="PAS-like_dom_sf"/>
</dbReference>
<dbReference type="PROSITE" id="PS50887">
    <property type="entry name" value="GGDEF"/>
    <property type="match status" value="1"/>
</dbReference>